<evidence type="ECO:0000256" key="11">
    <source>
        <dbReference type="PIRSR" id="PIRSR005639-1"/>
    </source>
</evidence>
<feature type="binding site" evidence="10 12">
    <location>
        <begin position="137"/>
        <end position="138"/>
    </location>
    <ligand>
        <name>L-glutamine</name>
        <dbReference type="ChEBI" id="CHEBI:58359"/>
    </ligand>
</feature>
<dbReference type="AlphaFoldDB" id="A0A1P8F770"/>
<dbReference type="FunFam" id="3.40.50.880:FF:000010">
    <property type="entry name" value="uncharacterized protein LOC100176842 isoform X2"/>
    <property type="match status" value="1"/>
</dbReference>
<protein>
    <recommendedName>
        <fullName evidence="10">Pyridoxal 5'-phosphate synthase subunit PdxT</fullName>
        <ecNumber evidence="10">4.3.3.6</ecNumber>
    </recommendedName>
    <alternativeName>
        <fullName evidence="10">Pdx2</fullName>
    </alternativeName>
    <alternativeName>
        <fullName evidence="10">Pyridoxal 5'-phosphate synthase glutaminase subunit</fullName>
        <ecNumber evidence="10">3.5.1.2</ecNumber>
    </alternativeName>
</protein>
<dbReference type="EC" id="3.5.1.2" evidence="10"/>
<dbReference type="GO" id="GO:0006543">
    <property type="term" value="P:L-glutamine catabolic process"/>
    <property type="evidence" value="ECO:0007669"/>
    <property type="project" value="UniProtKB-UniRule"/>
</dbReference>
<evidence type="ECO:0000256" key="8">
    <source>
        <dbReference type="ARBA" id="ARBA00054599"/>
    </source>
</evidence>
<evidence type="ECO:0000313" key="14">
    <source>
        <dbReference type="Proteomes" id="UP000185934"/>
    </source>
</evidence>
<dbReference type="GO" id="GO:0004359">
    <property type="term" value="F:glutaminase activity"/>
    <property type="evidence" value="ECO:0007669"/>
    <property type="project" value="UniProtKB-UniRule"/>
</dbReference>
<dbReference type="GO" id="GO:1903600">
    <property type="term" value="C:glutaminase complex"/>
    <property type="evidence" value="ECO:0007669"/>
    <property type="project" value="TreeGrafter"/>
</dbReference>
<comment type="pathway">
    <text evidence="10">Cofactor biosynthesis; pyridoxal 5'-phosphate biosynthesis.</text>
</comment>
<feature type="active site" description="Charge relay system" evidence="10 11">
    <location>
        <position position="176"/>
    </location>
</feature>
<dbReference type="PANTHER" id="PTHR31559">
    <property type="entry name" value="PYRIDOXAL 5'-PHOSPHATE SYNTHASE SUBUNIT SNO"/>
    <property type="match status" value="1"/>
</dbReference>
<dbReference type="Proteomes" id="UP000185934">
    <property type="component" value="Chromosome"/>
</dbReference>
<keyword evidence="3 10" id="KW-0663">Pyridoxal phosphate</keyword>
<evidence type="ECO:0000256" key="10">
    <source>
        <dbReference type="HAMAP-Rule" id="MF_01615"/>
    </source>
</evidence>
<dbReference type="GO" id="GO:0008614">
    <property type="term" value="P:pyridoxine metabolic process"/>
    <property type="evidence" value="ECO:0007669"/>
    <property type="project" value="TreeGrafter"/>
</dbReference>
<comment type="similarity">
    <text evidence="1 10">Belongs to the glutaminase PdxT/SNO family.</text>
</comment>
<sequence length="200" mass="21651">MKIGVLAMQGAFAEHIGVLQRLEIEAVEVRKIDQLDDLAGLIIPGGESTTMLKLADIYRINETVKTKASAGLPVWGTCAGAILLADEVTNAGPHMPVSLGLMRMTVRRNAFGRQVDSFEVKLPVAGLGCEPFPAVFIRAPLIESVLPPAEVMARLGNGTIVAVRQGNLLATSFHPELSLDDRFHRYFIGMAETYLAQKRA</sequence>
<feature type="binding site" evidence="10 12">
    <location>
        <position position="108"/>
    </location>
    <ligand>
        <name>L-glutamine</name>
        <dbReference type="ChEBI" id="CHEBI:58359"/>
    </ligand>
</feature>
<comment type="subunit">
    <text evidence="9 10">In the presence of PdxS, forms a dodecamer of heterodimers. Only shows activity in the heterodimer.</text>
</comment>
<feature type="binding site" evidence="10 12">
    <location>
        <begin position="46"/>
        <end position="48"/>
    </location>
    <ligand>
        <name>L-glutamine</name>
        <dbReference type="ChEBI" id="CHEBI:58359"/>
    </ligand>
</feature>
<evidence type="ECO:0000256" key="3">
    <source>
        <dbReference type="ARBA" id="ARBA00022898"/>
    </source>
</evidence>
<evidence type="ECO:0000256" key="12">
    <source>
        <dbReference type="PIRSR" id="PIRSR005639-2"/>
    </source>
</evidence>
<organism evidence="13 14">
    <name type="scientific">Dehalogenimonas formicexedens</name>
    <dbReference type="NCBI Taxonomy" id="1839801"/>
    <lineage>
        <taxon>Bacteria</taxon>
        <taxon>Bacillati</taxon>
        <taxon>Chloroflexota</taxon>
        <taxon>Dehalococcoidia</taxon>
        <taxon>Dehalococcoidales</taxon>
        <taxon>Dehalococcoidaceae</taxon>
        <taxon>Dehalogenimonas</taxon>
    </lineage>
</organism>
<dbReference type="InterPro" id="IPR029062">
    <property type="entry name" value="Class_I_gatase-like"/>
</dbReference>
<evidence type="ECO:0000313" key="13">
    <source>
        <dbReference type="EMBL" id="APV44300.1"/>
    </source>
</evidence>
<feature type="active site" description="Charge relay system" evidence="10 11">
    <location>
        <position position="174"/>
    </location>
</feature>
<dbReference type="EC" id="4.3.3.6" evidence="10"/>
<feature type="active site" description="Nucleophile" evidence="10 11">
    <location>
        <position position="78"/>
    </location>
</feature>
<dbReference type="UniPathway" id="UPA00245"/>
<dbReference type="CDD" id="cd01749">
    <property type="entry name" value="GATase1_PB"/>
    <property type="match status" value="1"/>
</dbReference>
<accession>A0A1P8F770</accession>
<keyword evidence="2 10" id="KW-0378">Hydrolase</keyword>
<evidence type="ECO:0000256" key="6">
    <source>
        <dbReference type="ARBA" id="ARBA00047992"/>
    </source>
</evidence>
<reference evidence="14" key="1">
    <citation type="submission" date="2016-11" db="EMBL/GenBank/DDBJ databases">
        <title>Dehalogenimonas formicexedens sp. nov., a chlorinated alkane respiring bacterium isolated from contaminated groundwater.</title>
        <authorList>
            <person name="Key T.A."/>
            <person name="Bowman K.S."/>
            <person name="Lee I."/>
            <person name="Chun J."/>
            <person name="Albuquerque L."/>
            <person name="da Costa M.S."/>
            <person name="Rainey F.A."/>
            <person name="Moe W.M."/>
        </authorList>
    </citation>
    <scope>NUCLEOTIDE SEQUENCE [LARGE SCALE GENOMIC DNA]</scope>
    <source>
        <strain evidence="14">NSZ-14</strain>
    </source>
</reference>
<evidence type="ECO:0000256" key="1">
    <source>
        <dbReference type="ARBA" id="ARBA00008345"/>
    </source>
</evidence>
<dbReference type="HAMAP" id="MF_01615">
    <property type="entry name" value="PdxT"/>
    <property type="match status" value="1"/>
</dbReference>
<keyword evidence="5 10" id="KW-0456">Lyase</keyword>
<comment type="catalytic activity">
    <reaction evidence="7 10">
        <text>L-glutamine + H2O = L-glutamate + NH4(+)</text>
        <dbReference type="Rhea" id="RHEA:15889"/>
        <dbReference type="ChEBI" id="CHEBI:15377"/>
        <dbReference type="ChEBI" id="CHEBI:28938"/>
        <dbReference type="ChEBI" id="CHEBI:29985"/>
        <dbReference type="ChEBI" id="CHEBI:58359"/>
        <dbReference type="EC" id="3.5.1.2"/>
    </reaction>
</comment>
<keyword evidence="14" id="KW-1185">Reference proteome</keyword>
<comment type="catalytic activity">
    <reaction evidence="6 10">
        <text>aldehydo-D-ribose 5-phosphate + D-glyceraldehyde 3-phosphate + L-glutamine = pyridoxal 5'-phosphate + L-glutamate + phosphate + 3 H2O + H(+)</text>
        <dbReference type="Rhea" id="RHEA:31507"/>
        <dbReference type="ChEBI" id="CHEBI:15377"/>
        <dbReference type="ChEBI" id="CHEBI:15378"/>
        <dbReference type="ChEBI" id="CHEBI:29985"/>
        <dbReference type="ChEBI" id="CHEBI:43474"/>
        <dbReference type="ChEBI" id="CHEBI:58273"/>
        <dbReference type="ChEBI" id="CHEBI:58359"/>
        <dbReference type="ChEBI" id="CHEBI:59776"/>
        <dbReference type="ChEBI" id="CHEBI:597326"/>
        <dbReference type="EC" id="4.3.3.6"/>
    </reaction>
</comment>
<dbReference type="PROSITE" id="PS51273">
    <property type="entry name" value="GATASE_TYPE_1"/>
    <property type="match status" value="1"/>
</dbReference>
<keyword evidence="4 10" id="KW-0315">Glutamine amidotransferase</keyword>
<evidence type="ECO:0000256" key="7">
    <source>
        <dbReference type="ARBA" id="ARBA00049534"/>
    </source>
</evidence>
<dbReference type="GO" id="GO:0042823">
    <property type="term" value="P:pyridoxal phosphate biosynthetic process"/>
    <property type="evidence" value="ECO:0007669"/>
    <property type="project" value="UniProtKB-UniRule"/>
</dbReference>
<dbReference type="PIRSF" id="PIRSF005639">
    <property type="entry name" value="Glut_amidoT_SNO"/>
    <property type="match status" value="1"/>
</dbReference>
<dbReference type="KEGG" id="dfo:Dform_00959"/>
<dbReference type="STRING" id="1839801.Dform_00959"/>
<name>A0A1P8F770_9CHLR</name>
<dbReference type="PANTHER" id="PTHR31559:SF0">
    <property type="entry name" value="PYRIDOXAL 5'-PHOSPHATE SYNTHASE SUBUNIT SNO1-RELATED"/>
    <property type="match status" value="1"/>
</dbReference>
<evidence type="ECO:0000256" key="9">
    <source>
        <dbReference type="ARBA" id="ARBA00064749"/>
    </source>
</evidence>
<evidence type="ECO:0000256" key="2">
    <source>
        <dbReference type="ARBA" id="ARBA00022801"/>
    </source>
</evidence>
<comment type="function">
    <text evidence="8 10">Catalyzes the hydrolysis of glutamine to glutamate and ammonia as part of the biosynthesis of pyridoxal 5'-phosphate. The resulting ammonia molecule is channeled to the active site of PdxS.</text>
</comment>
<gene>
    <name evidence="10 13" type="primary">pdxT</name>
    <name evidence="13" type="synonym">pdx2</name>
    <name evidence="13" type="ORF">Dform_00959</name>
</gene>
<dbReference type="InterPro" id="IPR021196">
    <property type="entry name" value="PdxT/SNO_CS"/>
</dbReference>
<dbReference type="PROSITE" id="PS01236">
    <property type="entry name" value="PDXT_SNO_1"/>
    <property type="match status" value="1"/>
</dbReference>
<dbReference type="NCBIfam" id="TIGR03800">
    <property type="entry name" value="PLP_synth_Pdx2"/>
    <property type="match status" value="1"/>
</dbReference>
<dbReference type="SUPFAM" id="SSF52317">
    <property type="entry name" value="Class I glutamine amidotransferase-like"/>
    <property type="match status" value="1"/>
</dbReference>
<dbReference type="OrthoDB" id="9810320at2"/>
<dbReference type="GO" id="GO:0036381">
    <property type="term" value="F:pyridoxal 5'-phosphate synthase (glutamine hydrolysing) activity"/>
    <property type="evidence" value="ECO:0007669"/>
    <property type="project" value="UniProtKB-UniRule"/>
</dbReference>
<dbReference type="Pfam" id="PF01174">
    <property type="entry name" value="SNO"/>
    <property type="match status" value="1"/>
</dbReference>
<dbReference type="RefSeq" id="WP_076003999.1">
    <property type="nucleotide sequence ID" value="NZ_CP018258.1"/>
</dbReference>
<evidence type="ECO:0000256" key="5">
    <source>
        <dbReference type="ARBA" id="ARBA00023239"/>
    </source>
</evidence>
<dbReference type="Gene3D" id="3.40.50.880">
    <property type="match status" value="1"/>
</dbReference>
<dbReference type="PROSITE" id="PS51130">
    <property type="entry name" value="PDXT_SNO_2"/>
    <property type="match status" value="1"/>
</dbReference>
<dbReference type="EMBL" id="CP018258">
    <property type="protein sequence ID" value="APV44300.1"/>
    <property type="molecule type" value="Genomic_DNA"/>
</dbReference>
<proteinExistence type="inferred from homology"/>
<evidence type="ECO:0000256" key="4">
    <source>
        <dbReference type="ARBA" id="ARBA00022962"/>
    </source>
</evidence>
<dbReference type="GO" id="GO:0005829">
    <property type="term" value="C:cytosol"/>
    <property type="evidence" value="ECO:0007669"/>
    <property type="project" value="TreeGrafter"/>
</dbReference>
<dbReference type="InterPro" id="IPR002161">
    <property type="entry name" value="PdxT/SNO"/>
</dbReference>